<dbReference type="Pfam" id="PF17921">
    <property type="entry name" value="Integrase_H2C2"/>
    <property type="match status" value="1"/>
</dbReference>
<gene>
    <name evidence="3" type="ORF">JTE90_003079</name>
</gene>
<dbReference type="SUPFAM" id="SSF50630">
    <property type="entry name" value="Acid proteases"/>
    <property type="match status" value="1"/>
</dbReference>
<evidence type="ECO:0000259" key="2">
    <source>
        <dbReference type="Pfam" id="PF17921"/>
    </source>
</evidence>
<organism evidence="3 4">
    <name type="scientific">Oedothorax gibbosus</name>
    <dbReference type="NCBI Taxonomy" id="931172"/>
    <lineage>
        <taxon>Eukaryota</taxon>
        <taxon>Metazoa</taxon>
        <taxon>Ecdysozoa</taxon>
        <taxon>Arthropoda</taxon>
        <taxon>Chelicerata</taxon>
        <taxon>Arachnida</taxon>
        <taxon>Araneae</taxon>
        <taxon>Araneomorphae</taxon>
        <taxon>Entelegynae</taxon>
        <taxon>Araneoidea</taxon>
        <taxon>Linyphiidae</taxon>
        <taxon>Erigoninae</taxon>
        <taxon>Oedothorax</taxon>
    </lineage>
</organism>
<dbReference type="CDD" id="cd00303">
    <property type="entry name" value="retropepsin_like"/>
    <property type="match status" value="1"/>
</dbReference>
<dbReference type="EC" id="2.7.7.49" evidence="1"/>
<dbReference type="Gene3D" id="3.10.10.10">
    <property type="entry name" value="HIV Type 1 Reverse Transcriptase, subunit A, domain 1"/>
    <property type="match status" value="1"/>
</dbReference>
<dbReference type="InterPro" id="IPR041588">
    <property type="entry name" value="Integrase_H2C2"/>
</dbReference>
<sequence length="536" mass="60946">MGVTGKVDTTTFQTGQYCSLPIITIFIDGNPYQALLDCGASLSLCTQSAVKRMSSNAIEHIHTNPNIKISSVSGENIKITKSLKINFSVGSKQLKHPILITDTNLGNDYDIILGFDFLKRFQCQINFATQSVLIGKESTPINRFDYGKINVIYVDNFGKLTHKLKLFPGQSSVVEVKLNNHVMPGSEVLVEPLLSQHNIEIHNSVTTVNKNGTISFVINNLSQNNMHLNKNSKIVRVDADIDLKEDKRQARRQELTAEHFDLKGVPMQAKQKLLDLIFEYADIFSVSLQTIGECTIEAPPIEITDYMPIQNRPFPIPVALRDNVRSQIEELQSAGILEKSNSQYAFPLILVRKKTQGEYRDIIDTINTVSTDIPDIDVFKSEQRKDPNLRKIIDYLENKTDKSNISTDSYFMDKGMLKKTSYRQKRSAREDYLEQIVVPTSLIPHVLEGSETVHYAFFKIYRSIQEKYYWKNMYKDIKNFSASCKKCIEKKGFKLTKSQLQNFETPSQPMELLSLDISSVKVGVELKSRSRSQMLE</sequence>
<proteinExistence type="predicted"/>
<reference evidence="3 4" key="1">
    <citation type="journal article" date="2022" name="Nat. Ecol. Evol.">
        <title>A masculinizing supergene underlies an exaggerated male reproductive morph in a spider.</title>
        <authorList>
            <person name="Hendrickx F."/>
            <person name="De Corte Z."/>
            <person name="Sonet G."/>
            <person name="Van Belleghem S.M."/>
            <person name="Kostlbacher S."/>
            <person name="Vangestel C."/>
        </authorList>
    </citation>
    <scope>NUCLEOTIDE SEQUENCE [LARGE SCALE GENOMIC DNA]</scope>
    <source>
        <strain evidence="3">W744_W776</strain>
    </source>
</reference>
<dbReference type="Proteomes" id="UP000827092">
    <property type="component" value="Unassembled WGS sequence"/>
</dbReference>
<dbReference type="Pfam" id="PF08284">
    <property type="entry name" value="RVP_2"/>
    <property type="match status" value="1"/>
</dbReference>
<dbReference type="PANTHER" id="PTHR37984">
    <property type="entry name" value="PROTEIN CBG26694"/>
    <property type="match status" value="1"/>
</dbReference>
<name>A0AAV6TR75_9ARAC</name>
<dbReference type="Gene3D" id="1.10.340.70">
    <property type="match status" value="1"/>
</dbReference>
<protein>
    <recommendedName>
        <fullName evidence="1">RNA-directed DNA polymerase</fullName>
        <ecNumber evidence="1">2.7.7.49</ecNumber>
    </recommendedName>
</protein>
<feature type="domain" description="Integrase zinc-binding" evidence="2">
    <location>
        <begin position="443"/>
        <end position="491"/>
    </location>
</feature>
<comment type="caution">
    <text evidence="3">The sequence shown here is derived from an EMBL/GenBank/DDBJ whole genome shotgun (WGS) entry which is preliminary data.</text>
</comment>
<dbReference type="Gene3D" id="2.40.70.10">
    <property type="entry name" value="Acid Proteases"/>
    <property type="match status" value="1"/>
</dbReference>
<dbReference type="EMBL" id="JAFNEN010001442">
    <property type="protein sequence ID" value="KAG8173900.1"/>
    <property type="molecule type" value="Genomic_DNA"/>
</dbReference>
<evidence type="ECO:0000313" key="3">
    <source>
        <dbReference type="EMBL" id="KAG8173900.1"/>
    </source>
</evidence>
<dbReference type="GO" id="GO:0003964">
    <property type="term" value="F:RNA-directed DNA polymerase activity"/>
    <property type="evidence" value="ECO:0007669"/>
    <property type="project" value="UniProtKB-EC"/>
</dbReference>
<dbReference type="AlphaFoldDB" id="A0AAV6TR75"/>
<dbReference type="SUPFAM" id="SSF56672">
    <property type="entry name" value="DNA/RNA polymerases"/>
    <property type="match status" value="1"/>
</dbReference>
<dbReference type="InterPro" id="IPR050951">
    <property type="entry name" value="Retrovirus_Pol_polyprotein"/>
</dbReference>
<dbReference type="PANTHER" id="PTHR37984:SF15">
    <property type="entry name" value="INTEGRASE CATALYTIC DOMAIN-CONTAINING PROTEIN"/>
    <property type="match status" value="1"/>
</dbReference>
<dbReference type="InterPro" id="IPR043502">
    <property type="entry name" value="DNA/RNA_pol_sf"/>
</dbReference>
<dbReference type="InterPro" id="IPR021109">
    <property type="entry name" value="Peptidase_aspartic_dom_sf"/>
</dbReference>
<evidence type="ECO:0000313" key="4">
    <source>
        <dbReference type="Proteomes" id="UP000827092"/>
    </source>
</evidence>
<keyword evidence="4" id="KW-1185">Reference proteome</keyword>
<evidence type="ECO:0000256" key="1">
    <source>
        <dbReference type="ARBA" id="ARBA00012493"/>
    </source>
</evidence>
<accession>A0AAV6TR75</accession>